<dbReference type="Proteomes" id="UP000000739">
    <property type="component" value="Chromosome"/>
</dbReference>
<accession>B8FJ68</accession>
<evidence type="ECO:0000313" key="2">
    <source>
        <dbReference type="EMBL" id="ACL04995.1"/>
    </source>
</evidence>
<proteinExistence type="predicted"/>
<organism evidence="2 3">
    <name type="scientific">Desulfatibacillum aliphaticivorans</name>
    <dbReference type="NCBI Taxonomy" id="218208"/>
    <lineage>
        <taxon>Bacteria</taxon>
        <taxon>Pseudomonadati</taxon>
        <taxon>Thermodesulfobacteriota</taxon>
        <taxon>Desulfobacteria</taxon>
        <taxon>Desulfobacterales</taxon>
        <taxon>Desulfatibacillaceae</taxon>
        <taxon>Desulfatibacillum</taxon>
    </lineage>
</organism>
<evidence type="ECO:0000313" key="3">
    <source>
        <dbReference type="Proteomes" id="UP000000739"/>
    </source>
</evidence>
<name>B8FJ68_DESAL</name>
<keyword evidence="3" id="KW-1185">Reference proteome</keyword>
<sequence>MQEPLLFRGAAQRPRSRPARKKVKKRGKGVFLQPVGPWELRFVSDIRAVSLIKSSKRILAI</sequence>
<dbReference type="AlphaFoldDB" id="B8FJ68"/>
<gene>
    <name evidence="2" type="ordered locus">Dalk_3306</name>
</gene>
<dbReference type="EMBL" id="CP001322">
    <property type="protein sequence ID" value="ACL04995.1"/>
    <property type="molecule type" value="Genomic_DNA"/>
</dbReference>
<evidence type="ECO:0000256" key="1">
    <source>
        <dbReference type="SAM" id="MobiDB-lite"/>
    </source>
</evidence>
<feature type="compositionally biased region" description="Basic residues" evidence="1">
    <location>
        <begin position="14"/>
        <end position="27"/>
    </location>
</feature>
<reference evidence="2 3" key="1">
    <citation type="journal article" date="2012" name="Environ. Microbiol.">
        <title>The genome sequence of Desulfatibacillum alkenivorans AK-01: a blueprint for anaerobic alkane oxidation.</title>
        <authorList>
            <person name="Callaghan A.V."/>
            <person name="Morris B.E."/>
            <person name="Pereira I.A."/>
            <person name="McInerney M.J."/>
            <person name="Austin R.N."/>
            <person name="Groves J.T."/>
            <person name="Kukor J.J."/>
            <person name="Suflita J.M."/>
            <person name="Young L.Y."/>
            <person name="Zylstra G.J."/>
            <person name="Wawrik B."/>
        </authorList>
    </citation>
    <scope>NUCLEOTIDE SEQUENCE [LARGE SCALE GENOMIC DNA]</scope>
    <source>
        <strain evidence="2 3">AK-01</strain>
    </source>
</reference>
<feature type="region of interest" description="Disordered" evidence="1">
    <location>
        <begin position="1"/>
        <end position="27"/>
    </location>
</feature>
<dbReference type="KEGG" id="dal:Dalk_3306"/>
<protein>
    <submittedName>
        <fullName evidence="2">Uncharacterized protein</fullName>
    </submittedName>
</protein>
<dbReference type="HOGENOM" id="CLU_2914875_0_0_7"/>